<evidence type="ECO:0000313" key="2">
    <source>
        <dbReference type="Proteomes" id="UP000050417"/>
    </source>
</evidence>
<name>A0A0P6X443_9CHLR</name>
<dbReference type="EMBL" id="LGCL01000021">
    <property type="protein sequence ID" value="KPL77814.1"/>
    <property type="molecule type" value="Genomic_DNA"/>
</dbReference>
<dbReference type="RefSeq" id="WP_075062459.1">
    <property type="nucleotide sequence ID" value="NZ_LGCL01000021.1"/>
</dbReference>
<dbReference type="AlphaFoldDB" id="A0A0P6X443"/>
<dbReference type="OrthoDB" id="7345433at2"/>
<protein>
    <recommendedName>
        <fullName evidence="3">Transglutaminase-like domain-containing protein</fullName>
    </recommendedName>
</protein>
<reference evidence="1 2" key="1">
    <citation type="submission" date="2015-07" db="EMBL/GenBank/DDBJ databases">
        <title>Genome sequence of Ornatilinea apprima DSM 23815.</title>
        <authorList>
            <person name="Hemp J."/>
            <person name="Ward L.M."/>
            <person name="Pace L.A."/>
            <person name="Fischer W.W."/>
        </authorList>
    </citation>
    <scope>NUCLEOTIDE SEQUENCE [LARGE SCALE GENOMIC DNA]</scope>
    <source>
        <strain evidence="1 2">P3M-1</strain>
    </source>
</reference>
<evidence type="ECO:0000313" key="1">
    <source>
        <dbReference type="EMBL" id="KPL77814.1"/>
    </source>
</evidence>
<gene>
    <name evidence="1" type="ORF">ADN00_07970</name>
</gene>
<accession>A0A0P6X443</accession>
<evidence type="ECO:0008006" key="3">
    <source>
        <dbReference type="Google" id="ProtNLM"/>
    </source>
</evidence>
<organism evidence="1 2">
    <name type="scientific">Ornatilinea apprima</name>
    <dbReference type="NCBI Taxonomy" id="1134406"/>
    <lineage>
        <taxon>Bacteria</taxon>
        <taxon>Bacillati</taxon>
        <taxon>Chloroflexota</taxon>
        <taxon>Anaerolineae</taxon>
        <taxon>Anaerolineales</taxon>
        <taxon>Anaerolineaceae</taxon>
        <taxon>Ornatilinea</taxon>
    </lineage>
</organism>
<keyword evidence="2" id="KW-1185">Reference proteome</keyword>
<dbReference type="Proteomes" id="UP000050417">
    <property type="component" value="Unassembled WGS sequence"/>
</dbReference>
<sequence>MNLAHFEAQLTAEQLNLWNSLDTPYRIQQYLDQIPYRREERDRSPLNVLRDNQSHCLDGGLFAAAALHRIGFPALILDLVPEPGTDDDHMLAIFQQNGLFGAVAKSNFSGLRFREPVFRGLRELVMSYFEVFFNEHGQKTLRGYTRPMRISSPYPMDWLTDETAVARLARAFYLRKMVPVLPDLPIQLNLLDERSMQSGMLGTNRDELYPGSQAGAEH</sequence>
<comment type="caution">
    <text evidence="1">The sequence shown here is derived from an EMBL/GenBank/DDBJ whole genome shotgun (WGS) entry which is preliminary data.</text>
</comment>
<dbReference type="STRING" id="1134406.ADN00_07970"/>
<proteinExistence type="predicted"/>